<dbReference type="Proteomes" id="UP000198802">
    <property type="component" value="Unassembled WGS sequence"/>
</dbReference>
<dbReference type="EMBL" id="FAOZ01000008">
    <property type="protein sequence ID" value="CUU56569.1"/>
    <property type="molecule type" value="Genomic_DNA"/>
</dbReference>
<evidence type="ECO:0000313" key="2">
    <source>
        <dbReference type="Proteomes" id="UP000198802"/>
    </source>
</evidence>
<name>A0A0S4QMS5_9ACTN</name>
<proteinExistence type="predicted"/>
<keyword evidence="2" id="KW-1185">Reference proteome</keyword>
<sequence length="116" mass="12666">MTHRNLRPNVSRASMVLGNFSPNAATNPAGEYRMTCSAESMSTDDSVTVARRADLEQPLHLERTLRALGLRSAKPSHVRTGTTPSDAFALRCVKKAATASFADGRPRRHCCGRGRR</sequence>
<gene>
    <name evidence="1" type="ORF">Ga0074812_10897</name>
</gene>
<reference evidence="2" key="1">
    <citation type="submission" date="2015-11" db="EMBL/GenBank/DDBJ databases">
        <authorList>
            <person name="Varghese N."/>
        </authorList>
    </citation>
    <scope>NUCLEOTIDE SEQUENCE [LARGE SCALE GENOMIC DNA]</scope>
    <source>
        <strain evidence="2">DSM 45899</strain>
    </source>
</reference>
<evidence type="ECO:0000313" key="1">
    <source>
        <dbReference type="EMBL" id="CUU56569.1"/>
    </source>
</evidence>
<accession>A0A0S4QMS5</accession>
<protein>
    <submittedName>
        <fullName evidence="1">Uncharacterized protein</fullName>
    </submittedName>
</protein>
<organism evidence="1 2">
    <name type="scientific">Parafrankia irregularis</name>
    <dbReference type="NCBI Taxonomy" id="795642"/>
    <lineage>
        <taxon>Bacteria</taxon>
        <taxon>Bacillati</taxon>
        <taxon>Actinomycetota</taxon>
        <taxon>Actinomycetes</taxon>
        <taxon>Frankiales</taxon>
        <taxon>Frankiaceae</taxon>
        <taxon>Parafrankia</taxon>
    </lineage>
</organism>
<dbReference type="AlphaFoldDB" id="A0A0S4QMS5"/>